<organism evidence="4 5">
    <name type="scientific">Gossypium davidsonii</name>
    <name type="common">Davidson's cotton</name>
    <name type="synonym">Gossypium klotzschianum subsp. davidsonii</name>
    <dbReference type="NCBI Taxonomy" id="34287"/>
    <lineage>
        <taxon>Eukaryota</taxon>
        <taxon>Viridiplantae</taxon>
        <taxon>Streptophyta</taxon>
        <taxon>Embryophyta</taxon>
        <taxon>Tracheophyta</taxon>
        <taxon>Spermatophyta</taxon>
        <taxon>Magnoliopsida</taxon>
        <taxon>eudicotyledons</taxon>
        <taxon>Gunneridae</taxon>
        <taxon>Pentapetalae</taxon>
        <taxon>rosids</taxon>
        <taxon>malvids</taxon>
        <taxon>Malvales</taxon>
        <taxon>Malvaceae</taxon>
        <taxon>Malvoideae</taxon>
        <taxon>Gossypium</taxon>
    </lineage>
</organism>
<dbReference type="GO" id="GO:0003712">
    <property type="term" value="F:transcription coregulator activity"/>
    <property type="evidence" value="ECO:0007669"/>
    <property type="project" value="TreeGrafter"/>
</dbReference>
<comment type="function">
    <text evidence="1">Histone-binding component that specifically recognizes H3 tails trimethylated on 'Lys-4' (H3K4me3), which mark transcription start sites of virtually all active genes.</text>
</comment>
<keyword evidence="1" id="KW-0156">Chromatin regulator</keyword>
<comment type="domain">
    <text evidence="1">The PHD-type zinc finger mediates the binding to H3K4me3.</text>
</comment>
<keyword evidence="2" id="KW-0472">Membrane</keyword>
<dbReference type="InterPro" id="IPR045104">
    <property type="entry name" value="Alfin"/>
</dbReference>
<evidence type="ECO:0000256" key="2">
    <source>
        <dbReference type="SAM" id="Phobius"/>
    </source>
</evidence>
<keyword evidence="1" id="KW-0539">Nucleus</keyword>
<evidence type="ECO:0000256" key="1">
    <source>
        <dbReference type="RuleBase" id="RU369089"/>
    </source>
</evidence>
<comment type="subcellular location">
    <subcellularLocation>
        <location evidence="1">Nucleus</location>
    </subcellularLocation>
</comment>
<keyword evidence="2" id="KW-1133">Transmembrane helix</keyword>
<dbReference type="AlphaFoldDB" id="A0A7J8TCI2"/>
<keyword evidence="1" id="KW-0863">Zinc-finger</keyword>
<comment type="subunit">
    <text evidence="1">Interacts with H3K4me3 and to a lesser extent with H3K4me2.</text>
</comment>
<evidence type="ECO:0000313" key="4">
    <source>
        <dbReference type="EMBL" id="MBA0635905.1"/>
    </source>
</evidence>
<dbReference type="GO" id="GO:0000976">
    <property type="term" value="F:transcription cis-regulatory region binding"/>
    <property type="evidence" value="ECO:0007669"/>
    <property type="project" value="TreeGrafter"/>
</dbReference>
<keyword evidence="1" id="KW-0805">Transcription regulation</keyword>
<proteinExistence type="inferred from homology"/>
<comment type="similarity">
    <text evidence="1">Belongs to the Alfin family.</text>
</comment>
<dbReference type="PANTHER" id="PTHR12321:SF122">
    <property type="entry name" value="PHD FINGER PROTEIN ALFIN-LIKE 2"/>
    <property type="match status" value="1"/>
</dbReference>
<keyword evidence="1" id="KW-0862">Zinc</keyword>
<comment type="caution">
    <text evidence="4">The sequence shown here is derived from an EMBL/GenBank/DDBJ whole genome shotgun (WGS) entry which is preliminary data.</text>
</comment>
<dbReference type="EMBL" id="JABFAC010243637">
    <property type="protein sequence ID" value="MBA0635905.1"/>
    <property type="molecule type" value="Genomic_DNA"/>
</dbReference>
<evidence type="ECO:0000313" key="5">
    <source>
        <dbReference type="Proteomes" id="UP000593561"/>
    </source>
</evidence>
<keyword evidence="2" id="KW-0812">Transmembrane</keyword>
<dbReference type="InterPro" id="IPR021998">
    <property type="entry name" value="Alfin_N"/>
</dbReference>
<protein>
    <recommendedName>
        <fullName evidence="1">PHD finger protein ALFIN-LIKE</fullName>
    </recommendedName>
</protein>
<sequence length="83" mass="9796">MASSSPRTVEEIFKDYNARHSALVRALTYDVDDFYSQCDPGQFGYFNFFFSSFSIYAWLPRKLTRKLRWKFFFACGAFNFGVN</sequence>
<dbReference type="PANTHER" id="PTHR12321">
    <property type="entry name" value="CPG BINDING PROTEIN"/>
    <property type="match status" value="1"/>
</dbReference>
<dbReference type="GO" id="GO:0006355">
    <property type="term" value="P:regulation of DNA-templated transcription"/>
    <property type="evidence" value="ECO:0007669"/>
    <property type="project" value="UniProtKB-UniRule"/>
</dbReference>
<dbReference type="GO" id="GO:0006325">
    <property type="term" value="P:chromatin organization"/>
    <property type="evidence" value="ECO:0007669"/>
    <property type="project" value="UniProtKB-UniRule"/>
</dbReference>
<dbReference type="GO" id="GO:0005634">
    <property type="term" value="C:nucleus"/>
    <property type="evidence" value="ECO:0007669"/>
    <property type="project" value="UniProtKB-SubCell"/>
</dbReference>
<reference evidence="4 5" key="1">
    <citation type="journal article" date="2019" name="Genome Biol. Evol.">
        <title>Insights into the evolution of the New World diploid cottons (Gossypium, subgenus Houzingenia) based on genome sequencing.</title>
        <authorList>
            <person name="Grover C.E."/>
            <person name="Arick M.A. 2nd"/>
            <person name="Thrash A."/>
            <person name="Conover J.L."/>
            <person name="Sanders W.S."/>
            <person name="Peterson D.G."/>
            <person name="Frelichowski J.E."/>
            <person name="Scheffler J.A."/>
            <person name="Scheffler B.E."/>
            <person name="Wendel J.F."/>
        </authorList>
    </citation>
    <scope>NUCLEOTIDE SEQUENCE [LARGE SCALE GENOMIC DNA]</scope>
    <source>
        <strain evidence="4">27</strain>
        <tissue evidence="4">Leaf</tissue>
    </source>
</reference>
<dbReference type="GO" id="GO:0008270">
    <property type="term" value="F:zinc ion binding"/>
    <property type="evidence" value="ECO:0007669"/>
    <property type="project" value="UniProtKB-KW"/>
</dbReference>
<keyword evidence="5" id="KW-1185">Reference proteome</keyword>
<evidence type="ECO:0000259" key="3">
    <source>
        <dbReference type="Pfam" id="PF12165"/>
    </source>
</evidence>
<accession>A0A7J8TCI2</accession>
<dbReference type="Pfam" id="PF12165">
    <property type="entry name" value="Alfin"/>
    <property type="match status" value="1"/>
</dbReference>
<keyword evidence="1" id="KW-0479">Metal-binding</keyword>
<name>A0A7J8TCI2_GOSDV</name>
<feature type="transmembrane region" description="Helical" evidence="2">
    <location>
        <begin position="42"/>
        <end position="59"/>
    </location>
</feature>
<dbReference type="GO" id="GO:0042393">
    <property type="term" value="F:histone binding"/>
    <property type="evidence" value="ECO:0007669"/>
    <property type="project" value="UniProtKB-UniRule"/>
</dbReference>
<dbReference type="Proteomes" id="UP000593561">
    <property type="component" value="Unassembled WGS sequence"/>
</dbReference>
<keyword evidence="1" id="KW-0804">Transcription</keyword>
<feature type="domain" description="Alfin N-terminal" evidence="3">
    <location>
        <begin position="8"/>
        <end position="42"/>
    </location>
</feature>
<gene>
    <name evidence="4" type="ORF">Godav_022362</name>
</gene>